<organism evidence="7 8">
    <name type="scientific">Serratia marcescens</name>
    <dbReference type="NCBI Taxonomy" id="615"/>
    <lineage>
        <taxon>Bacteria</taxon>
        <taxon>Pseudomonadati</taxon>
        <taxon>Pseudomonadota</taxon>
        <taxon>Gammaproteobacteria</taxon>
        <taxon>Enterobacterales</taxon>
        <taxon>Yersiniaceae</taxon>
        <taxon>Serratia</taxon>
    </lineage>
</organism>
<proteinExistence type="predicted"/>
<dbReference type="InterPro" id="IPR003510">
    <property type="entry name" value="Fumarate_red_C"/>
</dbReference>
<sequence>MTTQRKPYVRTMTPTWWQKLGFYRFYMLREGTSVLAVWFSIVLLYGVFALKGGAESWAGFVGFLQNPLVLLINVVALLAAALHTKTWFDLAPKAANIVVNSEKMGPGPHRERAVGRHDRRQRGHPGRGPVLIRRNHDKSST</sequence>
<dbReference type="Pfam" id="PF02300">
    <property type="entry name" value="Fumarate_red_C"/>
    <property type="match status" value="1"/>
</dbReference>
<evidence type="ECO:0000313" key="7">
    <source>
        <dbReference type="EMBL" id="SUI40349.1"/>
    </source>
</evidence>
<dbReference type="AlphaFoldDB" id="A0A379Y3F3"/>
<feature type="transmembrane region" description="Helical" evidence="6">
    <location>
        <begin position="56"/>
        <end position="82"/>
    </location>
</feature>
<feature type="transmembrane region" description="Helical" evidence="6">
    <location>
        <begin position="32"/>
        <end position="50"/>
    </location>
</feature>
<dbReference type="Proteomes" id="UP000254765">
    <property type="component" value="Unassembled WGS sequence"/>
</dbReference>
<dbReference type="CDD" id="cd00546">
    <property type="entry name" value="QFR_TypeD_subunitC"/>
    <property type="match status" value="1"/>
</dbReference>
<keyword evidence="1" id="KW-1003">Cell membrane</keyword>
<gene>
    <name evidence="7" type="primary">frdC</name>
    <name evidence="7" type="ORF">NCTC10211_00693</name>
</gene>
<dbReference type="NCBIfam" id="NF003445">
    <property type="entry name" value="PRK04987.1"/>
    <property type="match status" value="1"/>
</dbReference>
<dbReference type="Gene3D" id="1.20.1300.10">
    <property type="entry name" value="Fumarate reductase/succinate dehydrogenase, transmembrane subunit"/>
    <property type="match status" value="1"/>
</dbReference>
<dbReference type="GO" id="GO:0016020">
    <property type="term" value="C:membrane"/>
    <property type="evidence" value="ECO:0007669"/>
    <property type="project" value="InterPro"/>
</dbReference>
<dbReference type="EMBL" id="UGYK01000002">
    <property type="protein sequence ID" value="SUI40349.1"/>
    <property type="molecule type" value="Genomic_DNA"/>
</dbReference>
<evidence type="ECO:0000256" key="2">
    <source>
        <dbReference type="ARBA" id="ARBA00022692"/>
    </source>
</evidence>
<evidence type="ECO:0000256" key="1">
    <source>
        <dbReference type="ARBA" id="ARBA00022475"/>
    </source>
</evidence>
<keyword evidence="2 6" id="KW-0812">Transmembrane</keyword>
<reference evidence="7 8" key="1">
    <citation type="submission" date="2018-06" db="EMBL/GenBank/DDBJ databases">
        <authorList>
            <consortium name="Pathogen Informatics"/>
            <person name="Doyle S."/>
        </authorList>
    </citation>
    <scope>NUCLEOTIDE SEQUENCE [LARGE SCALE GENOMIC DNA]</scope>
    <source>
        <strain evidence="7 8">NCTC10211</strain>
    </source>
</reference>
<evidence type="ECO:0000256" key="4">
    <source>
        <dbReference type="ARBA" id="ARBA00023136"/>
    </source>
</evidence>
<name>A0A379Y3F3_SERMA</name>
<accession>A0A379Y3F3</accession>
<dbReference type="InterPro" id="IPR034804">
    <property type="entry name" value="SQR/QFR_C/D"/>
</dbReference>
<evidence type="ECO:0000256" key="5">
    <source>
        <dbReference type="SAM" id="MobiDB-lite"/>
    </source>
</evidence>
<evidence type="ECO:0000313" key="8">
    <source>
        <dbReference type="Proteomes" id="UP000254765"/>
    </source>
</evidence>
<keyword evidence="4 6" id="KW-0472">Membrane</keyword>
<protein>
    <submittedName>
        <fullName evidence="7">Fumarate reductase 15 kDa hydrophobic protein</fullName>
    </submittedName>
</protein>
<keyword evidence="3 6" id="KW-1133">Transmembrane helix</keyword>
<feature type="region of interest" description="Disordered" evidence="5">
    <location>
        <begin position="101"/>
        <end position="141"/>
    </location>
</feature>
<evidence type="ECO:0000256" key="3">
    <source>
        <dbReference type="ARBA" id="ARBA00022989"/>
    </source>
</evidence>
<dbReference type="SUPFAM" id="SSF81343">
    <property type="entry name" value="Fumarate reductase respiratory complex transmembrane subunits"/>
    <property type="match status" value="1"/>
</dbReference>
<evidence type="ECO:0000256" key="6">
    <source>
        <dbReference type="SAM" id="Phobius"/>
    </source>
</evidence>